<dbReference type="AlphaFoldDB" id="A0A1M5II98"/>
<feature type="transmembrane region" description="Helical" evidence="2">
    <location>
        <begin position="37"/>
        <end position="56"/>
    </location>
</feature>
<sequence length="205" mass="20955">MSRPTHERLLRGTARTAAVVACVPLVAAGALAGGLPVLGWGAVLGAMGGLVLVWLHRACGDVLPELPHPVTGAALAGLGPAVVAGAAALREVGGLLTLLLLVLGTAVFSGWLAGEESGRDGLPTGEAALRRALAAAPTARLLAEWHAVQDRLDDGAPAGLREVRLREALLDAFADRDPGGTARWLAEDPTGPPDPHLARDPSMER</sequence>
<keyword evidence="2" id="KW-0472">Membrane</keyword>
<evidence type="ECO:0000313" key="3">
    <source>
        <dbReference type="EMBL" id="SHG27630.1"/>
    </source>
</evidence>
<feature type="compositionally biased region" description="Basic and acidic residues" evidence="1">
    <location>
        <begin position="196"/>
        <end position="205"/>
    </location>
</feature>
<gene>
    <name evidence="3" type="ORF">SAMN05444351_2071</name>
</gene>
<dbReference type="Proteomes" id="UP000184471">
    <property type="component" value="Unassembled WGS sequence"/>
</dbReference>
<evidence type="ECO:0000256" key="2">
    <source>
        <dbReference type="SAM" id="Phobius"/>
    </source>
</evidence>
<dbReference type="OrthoDB" id="5198617at2"/>
<evidence type="ECO:0000256" key="1">
    <source>
        <dbReference type="SAM" id="MobiDB-lite"/>
    </source>
</evidence>
<dbReference type="EMBL" id="FQVX01000002">
    <property type="protein sequence ID" value="SHG27630.1"/>
    <property type="molecule type" value="Genomic_DNA"/>
</dbReference>
<dbReference type="RefSeq" id="WP_073420065.1">
    <property type="nucleotide sequence ID" value="NZ_FQVX01000002.1"/>
</dbReference>
<keyword evidence="2" id="KW-0812">Transmembrane</keyword>
<dbReference type="STRING" id="1070870.SAMN05444351_2071"/>
<feature type="transmembrane region" description="Helical" evidence="2">
    <location>
        <begin position="95"/>
        <end position="113"/>
    </location>
</feature>
<feature type="region of interest" description="Disordered" evidence="1">
    <location>
        <begin position="176"/>
        <end position="205"/>
    </location>
</feature>
<proteinExistence type="predicted"/>
<protein>
    <submittedName>
        <fullName evidence="3">Uncharacterized protein</fullName>
    </submittedName>
</protein>
<organism evidence="3 4">
    <name type="scientific">Geodermatophilus nigrescens</name>
    <dbReference type="NCBI Taxonomy" id="1070870"/>
    <lineage>
        <taxon>Bacteria</taxon>
        <taxon>Bacillati</taxon>
        <taxon>Actinomycetota</taxon>
        <taxon>Actinomycetes</taxon>
        <taxon>Geodermatophilales</taxon>
        <taxon>Geodermatophilaceae</taxon>
        <taxon>Geodermatophilus</taxon>
    </lineage>
</organism>
<keyword evidence="4" id="KW-1185">Reference proteome</keyword>
<accession>A0A1M5II98</accession>
<reference evidence="3 4" key="1">
    <citation type="submission" date="2016-11" db="EMBL/GenBank/DDBJ databases">
        <authorList>
            <person name="Jaros S."/>
            <person name="Januszkiewicz K."/>
            <person name="Wedrychowicz H."/>
        </authorList>
    </citation>
    <scope>NUCLEOTIDE SEQUENCE [LARGE SCALE GENOMIC DNA]</scope>
    <source>
        <strain evidence="3 4">DSM 45408</strain>
    </source>
</reference>
<feature type="transmembrane region" description="Helical" evidence="2">
    <location>
        <begin position="68"/>
        <end position="89"/>
    </location>
</feature>
<name>A0A1M5II98_9ACTN</name>
<evidence type="ECO:0000313" key="4">
    <source>
        <dbReference type="Proteomes" id="UP000184471"/>
    </source>
</evidence>
<keyword evidence="2" id="KW-1133">Transmembrane helix</keyword>